<keyword evidence="1" id="KW-0812">Transmembrane</keyword>
<dbReference type="RefSeq" id="WP_092316916.1">
    <property type="nucleotide sequence ID" value="NZ_FOKY01000001.1"/>
</dbReference>
<dbReference type="AlphaFoldDB" id="A0A1I1CX66"/>
<keyword evidence="1" id="KW-0472">Membrane</keyword>
<organism evidence="2 3">
    <name type="scientific">Brevinema andersonii</name>
    <dbReference type="NCBI Taxonomy" id="34097"/>
    <lineage>
        <taxon>Bacteria</taxon>
        <taxon>Pseudomonadati</taxon>
        <taxon>Spirochaetota</taxon>
        <taxon>Spirochaetia</taxon>
        <taxon>Brevinematales</taxon>
        <taxon>Brevinemataceae</taxon>
        <taxon>Brevinema</taxon>
    </lineage>
</organism>
<evidence type="ECO:0000256" key="1">
    <source>
        <dbReference type="SAM" id="Phobius"/>
    </source>
</evidence>
<evidence type="ECO:0000313" key="2">
    <source>
        <dbReference type="EMBL" id="SFB67231.1"/>
    </source>
</evidence>
<dbReference type="InterPro" id="IPR027304">
    <property type="entry name" value="Trigger_fact/SurA_dom_sf"/>
</dbReference>
<keyword evidence="3" id="KW-1185">Reference proteome</keyword>
<accession>A0A1I1CX66</accession>
<reference evidence="3" key="1">
    <citation type="submission" date="2016-10" db="EMBL/GenBank/DDBJ databases">
        <authorList>
            <person name="Varghese N."/>
            <person name="Submissions S."/>
        </authorList>
    </citation>
    <scope>NUCLEOTIDE SEQUENCE [LARGE SCALE GENOMIC DNA]</scope>
    <source>
        <strain evidence="3">ATCC 43811</strain>
    </source>
</reference>
<sequence length="230" mass="26049">MKKDILIGVSAGIGGFILGALLLFFIYSPGKSAKSNISLELPSIKELNDKYLAKVERYGISYDEFTNSLELVQKTLPPAQLAQLKANESAFKAEILETLINQYVVVATAIEEGFLENEENYKQFQNALHQALSQLYISKNLPTDKNAFAPSNPEIDQAYQQFGSELRARGFNAQQSREFIINQLSQQKQQRWMVDFISKIKEGFRIERNNKLIEKEGIDPIGLQTPLQQQ</sequence>
<dbReference type="SUPFAM" id="SSF109998">
    <property type="entry name" value="Triger factor/SurA peptide-binding domain-like"/>
    <property type="match status" value="1"/>
</dbReference>
<name>A0A1I1CX66_BREAD</name>
<evidence type="ECO:0008006" key="4">
    <source>
        <dbReference type="Google" id="ProtNLM"/>
    </source>
</evidence>
<feature type="transmembrane region" description="Helical" evidence="1">
    <location>
        <begin position="6"/>
        <end position="27"/>
    </location>
</feature>
<evidence type="ECO:0000313" key="3">
    <source>
        <dbReference type="Proteomes" id="UP000240042"/>
    </source>
</evidence>
<proteinExistence type="predicted"/>
<dbReference type="Proteomes" id="UP000240042">
    <property type="component" value="Unassembled WGS sequence"/>
</dbReference>
<keyword evidence="1" id="KW-1133">Transmembrane helix</keyword>
<protein>
    <recommendedName>
        <fullName evidence="4">SurA N-terminal domain-containing protein</fullName>
    </recommendedName>
</protein>
<dbReference type="EMBL" id="FOKY01000001">
    <property type="protein sequence ID" value="SFB67231.1"/>
    <property type="molecule type" value="Genomic_DNA"/>
</dbReference>
<gene>
    <name evidence="2" type="ORF">SAMN02745150_00038</name>
</gene>